<dbReference type="GO" id="GO:0030687">
    <property type="term" value="C:preribosome, large subunit precursor"/>
    <property type="evidence" value="ECO:0007669"/>
    <property type="project" value="TreeGrafter"/>
</dbReference>
<proteinExistence type="inferred from homology"/>
<comment type="similarity">
    <text evidence="3">Belongs to the midasin family.</text>
</comment>
<protein>
    <recommendedName>
        <fullName evidence="4">Midasin</fullName>
    </recommendedName>
</protein>
<feature type="compositionally biased region" description="Basic and acidic residues" evidence="9">
    <location>
        <begin position="5243"/>
        <end position="5256"/>
    </location>
</feature>
<dbReference type="FunFam" id="3.40.50.300:FF:000142">
    <property type="entry name" value="Midasin"/>
    <property type="match status" value="2"/>
</dbReference>
<dbReference type="GO" id="GO:0005524">
    <property type="term" value="F:ATP binding"/>
    <property type="evidence" value="ECO:0007669"/>
    <property type="project" value="UniProtKB-KW"/>
</dbReference>
<feature type="region of interest" description="Disordered" evidence="9">
    <location>
        <begin position="908"/>
        <end position="936"/>
    </location>
</feature>
<dbReference type="PROSITE" id="PS00675">
    <property type="entry name" value="SIGMA54_INTERACT_1"/>
    <property type="match status" value="1"/>
</dbReference>
<feature type="compositionally biased region" description="Acidic residues" evidence="9">
    <location>
        <begin position="5346"/>
        <end position="5359"/>
    </location>
</feature>
<feature type="compositionally biased region" description="Basic and acidic residues" evidence="9">
    <location>
        <begin position="919"/>
        <end position="933"/>
    </location>
</feature>
<dbReference type="InterPro" id="IPR040848">
    <property type="entry name" value="AAA_lid_7"/>
</dbReference>
<comment type="subcellular location">
    <subcellularLocation>
        <location evidence="1">Nucleus</location>
        <location evidence="1">Nucleolus</location>
    </subcellularLocation>
    <subcellularLocation>
        <location evidence="2">Nucleus</location>
        <location evidence="2">Nucleoplasm</location>
    </subcellularLocation>
</comment>
<feature type="compositionally biased region" description="Basic and acidic residues" evidence="9">
    <location>
        <begin position="5332"/>
        <end position="5345"/>
    </location>
</feature>
<keyword evidence="8" id="KW-0539">Nucleus</keyword>
<feature type="compositionally biased region" description="Basic and acidic residues" evidence="9">
    <location>
        <begin position="513"/>
        <end position="525"/>
    </location>
</feature>
<feature type="compositionally biased region" description="Basic and acidic residues" evidence="9">
    <location>
        <begin position="5360"/>
        <end position="5389"/>
    </location>
</feature>
<feature type="region of interest" description="Disordered" evidence="9">
    <location>
        <begin position="5238"/>
        <end position="5641"/>
    </location>
</feature>
<dbReference type="Proteomes" id="UP001067231">
    <property type="component" value="Unassembled WGS sequence"/>
</dbReference>
<feature type="compositionally biased region" description="Basic and acidic residues" evidence="9">
    <location>
        <begin position="5679"/>
        <end position="5692"/>
    </location>
</feature>
<feature type="compositionally biased region" description="Basic and acidic residues" evidence="9">
    <location>
        <begin position="5285"/>
        <end position="5301"/>
    </location>
</feature>
<sequence>MSLKEKSEIVLKEVLLREERIRRDIGDENYVFGQSVKGAVGKLERILSGLESGQLQGSEADLKIQVALRRLVLYSEVGDIVLERFPLIVFGLVEDILRDGAEYRESSEALEQLYVSRYLYFVASLLDLPYFVDSFSLFWSREHERQRELSLLLDSAIELLAVLDGVDYSNKEDLLDHARSLLTVNLLWERVIPLRDYLKVNPKVYEITEKFILHLQSKRDLNSTVKYLFLRLYSNVVQLGEESRVQIYRNYNVEDLSASVQIGQKLCNGDRVDVFLQYFIFKRPDLSAFALASAKYDKDVCGLSDEAPIQDGALPRTQLEVARDSMAVLNIYEREVVESLKEMALSSISAKSSLIFIESIGNGLQIYYSLINHIKMAHFDDKHKFRIVRLYLDNTIDSKSLLGNWTVGDVPGEFQWEFGILSLCIMNGDWILVENIQDAPKDVIIKLNEISESIHEPLVIDSSVFQTRVQETKYFELSEFNRKVKIHPNFRIFASCIASRPGSSSSSGSETEEMTRAAQPKDHMGSDTWRLLNDDKWSVLSIPTPTSRELRRGLEVNYQNLSHIKEELLESFSNLVGLMSSSDSLSAAARTLNMRMPSCCDFFKGCERVSRLFFSSSKDDWERSSGFLNERQKMKISMVFGSILLDHIPLRWYRNRCQIEVSRSFGISGKEAEHFLRNGRFDIHFSGSSEQYRGKSGVNIVNKELNIDIGVRLLGGASAPSLGESPSSRQLALRPSHQDHSKYLSYTFTSVHSRVLYKLVTAIYNNENILLVGDTGTGKTTIIQQLHYMLYGAERRHIGDQLDEPEGRCCELLVYNFNDQSESSDIIGSFRPINVYNELKLLYDDYLVLMEKSNISRKKNETIINYLQTLLRGRKWIKFINNLVIIIDKLLSEFDNLLKNQDQKGYRAGHNGGLGEGQAGKDKDSGRDQDQARKSKTKKRAVVSVEDIWTLRIYWRELRQKCLIKLKDDRISNNESEGQKHYFEFLDGILLKAVKEGHWLILDEINLAPIDILQRIIPILNRGSRKAGSHSEIEIVDNNSAAESSCRASQTGEGGLDDLDYLVVPEKGNESVRIHPRFRLFSCMNPVAIPIELKESGAGQRGDLEQVQVKSTSGKKELPQLVRQLFTEYFVDELVDRKDLEDFVYNYLKDVLVTNQVSISALVDIYLEMKDLENRHEITVGLEGSGHGTPNFSLRTFSNCLSYIRTVLLQQSSWRRSQNQLRLVDSVGEMSRGRGDLEAKNGNFIIQNSVLKKEVSEIIHSGVMMSFATPLVCESYNKVDRLVRRLLKISCPVSSAGKSSVGSVSKGPKDVEMSCISFSAPRISSEEDYPKASSRGSSSINYMLIADFVVRMGTYDKSFKLSNVVNNNFVITPYVEQNLRKILRILSGSRNPILIEGETSTGKTSLIRYISELTNHKFVRINNHEHTDTEEYFGKFVPNSHGELEFVEGPLVHSIRNGYWLVLDELNLAPSEVLESLNRLLDSNRELYIPETGETIKAHEDFMLFATQNPAGSIYGGRKLLSQAFRNRFVEIYFDEIPSKELEVFTELKRHRSKSQMFSGDFSFVTVRDLLRWGNRLSTSRDSVFDKKNLVIQGFYVIGERVRDDGEKLQLAEILYNICKPFEIKGVEEIVGHSTSHICNTTEDTSVKKKRRKDASSSPESVDGPRVSVSGQEISLDNFSGPDGNLPALRDFVQASGSYILTDSFKRMLTLVNDCILFNEPVLLVGSTGCGKTSIFQLLSTLYKKQLYIVNCHQQIEASDMLGSLRPVRSKILRLNQELNNFKIELAGAAKVSGDAGLSEDNGLQSGDQMGAILDTVDFLCGLLEESNAGDSPRDGDRYSEKSQRIAREIVSAIASIDSLLGDSGAQIPPEVILLLERLVGELRLYQNHEYTGNQALFEWQDGPIIKAMKTGSFLLLDEINLCDDSVIERLNSLLEDHYIPSDSGRPQKSRVIYLTERGGSQLAQGGDDYVIHSHRDFRVFATMNPSGDYGKRELSPALRNRFNEVFVPTLSICQLRTDLEQLVLRNISQLRERAVSETDLRILSRCIMVFSILYENDIKGNQTLRIGDPIQAPDLSGYLGLSGGDHDFSLVEFVQGSGTTSMEAKEYTIRDIISWCQFVRNNFQAISDFYESNRDVVISHVISSTGKEGSWQLEDRSQFEARILHSLVLGELFVQGACMLIVDGVDHQASGESDFSLQLKYIRGLIDIFYIYQVVPALGGLAHSGVDKAVKDILAFRFLRDQGENWIRVGGGRVLGGEKTGPLLVVEPGFIELGPFKLSRKNVLRAPDASSCSQGPSSPPKEDDGVTKAISKFTFDSRTTLRNLSSIIRSMSIMKPILLEGAPGIGKTAILLTLSKLVGVKLHRVNMSEQTDFSDLFGCEVPSAGREGSGSSGEAPQVCQDSGRFIQWIDGILLHAMKNGDWVILDELNLATQQILEGLNSVMDHRRNIYIPEIGQTVLCHENFRIFATQNPVKIGSSGRKGLPQSFLNRFVKINVGKLDYQDYLVICRALFLDKDGGLTSELIDCCIRITREIELFSLGRRALKDGYMWEWNLRDIIRLLRFSKLNLERLGCQSGGRGVELTEEMVLSSVYCSFETVYLSRLRTREDFAAISDIVKEGLQQLSGADQRILGITDRIIGHGYFGCGTGMVDFKSYLRSYILMKTGIPGQNGSRYTYGNAKALRDFDLNVLPIDSKKRIVSMIDSILLGENLILTCSQGERMQEVVSCIECISRNLFQNVRVNKVNILPSMDANDLIGGYQQYNRENILDEILDLVSSIRLEFPDSSTELQKQETLSARDFSEILDTLRLIKMVNQLRVYGDDAVSVLRALLVSLRRADGVQISPVGVLDEIEARLDNLDLSSSSRAAKGPKFQFTFSTLINSIRNGDWLVITNIQNCSSALLDRLNSLLEDKENNLFIIESGIPQYIPRHENFRLFFVADYNVQNKYISNALVNRCIDIFIDEDSFKRDEGGVSGEDRALLEASSVHLKSIFADVLHRAASNRQPWVGSHSESLALTQSQDDVRETLLPTAGDLVQCEECVQDLVASIVSGSRGTGRLVADFIRMSFRAPPPDCETGDLEPKLAIYLAALMINGVSGYLLKGTASRGLGSCIQSQGTLSALFRTAGVEECRGSLEQVGGHQFLLFWMRSLLSLAFVSPRKSGRVTRTPIFRVLEDSLILSFRRFGLDISRSWLVHLYLDVMRVLEGWMLDSSGQKAQSMAMFGRYYHMDTVFGDISIKRYDHLYEQYRLLLQTVRRDPEGQDWTDFAQIHCFFVVCLRDFLDSGNAFESVLYLVSELESMESQNLGQSVQIKSSYVKSIVFVISRLMGFRLGDDLHYDLLARQTKAEELMLEALREYLPVGGDPGMLTSILSLVLSPVMRLCYSELVEGVLRFTNIFSYALNSWTSTCQQPVSPSAFRTAIRQFMSDPRNYKRDSSSSVNIFSGLGGFSSCELGITFEENRSLEDLLGVCEAFSISVSNGWVLDYLTRVLRSPEEVERSETQDLLQLFQLLQDHILILDLDQSEERAGDTELACREVLRVFEAKIKGGVVSDILRLIEMRLKGEDVARDEDGNVLKVIPRDRSYLETIYSSKTGFLGNGVIVSIGNFGIQSLLMSSPHRVVQYLIGQRVDLKVILEYFTQAQLCNLEFLDPLLGVRGGEGRTSWVQMTHQIEEISRKVDQGIHGMRESGVYGEERGILVEGPQRDDSVLFFEYYIMNQFLRSQIYKGLRSGQIDRTGLMQYLRYIVDLLNIYPESHHFYMVGMATKIIRILSVSDSYSIYSDYYRRAESVSSFNLERLEWMRRNHLMAILMDLDTVYDFEIEGSFVLSHESLQEDLMVDLIKDSFIVLSPPGDIGQTSVHSQSSATFCKDFERLLKLLMKFDKRMMKPLLLNFIYYRLYNFKFYQINHLRGDYLLLFYYLNNQEVIEPQSNTRSRIGLEVCQDGNIQNSIIHFTTVIFDFLEFIGIEQQAIKQSTVEYLGSLLYSRACSYSLEVAVSGLHKLSKVVSSDRVGIFISDTLLERLRAHFLYLSSVFKPLEQGVKVFELLTRTCLVVIEIPVYYHCRNLLYIDEARVFQDYQTRVSRQQNRVEADLRSHYLEYFHHIYSVTDDQPESSYQTSEHPEVVRRLGETLDDPSRMVISQVSEILGSIRENALIREIGSSHSCTTSLHELENFTIFIQNMLGKSSSDLFQPRVRLFYGDILDPIRFLANSLLYGVAGLYLFERSEILSISSYLRGNLPKNYDQNFCIILDNYEYERFLDLRSLKESSIFVDLWNSFLEVGNYIHEYNSIFQSLYIKYCQDFEYNTQKTDEQTLEAREDENGYDGYADVGSAQMDHLVYRNDQIDKFIEANHILNEFDRMNELINQSSDALKSNLKYNNIKLVCLKIMEVLILRFGFNEFHSMGSFESFNKNDRRTHPMEKYIHYNSYYNHISLPSESPLVQNSQHNFWRFILLQLNHYQIFSREFSFGFESDSYYQHIKIHVNDETFYSLVNGNNTNELAAIISLVERIQLVQKLKEMQSQVKSLLTEYHDQPILSMIKDILEKILMISARKISLVNLICYLDILFARLFKWQEYVKEGLNLNIETDHSVLLSHIDFVKYSIYELRKLQISSWIDLIFRTYQKYNFMASFSLGSILVIISRIFTDYQDFNHHLVFHEILDYLKSSSKGEFPIRFLFIKYIHDLISRILDHQGVISLSLSRCQLTKLIQLSKIFVTVLDFGEVIYREILSDNQRELLQVKREIKDIIKLSIWKVHDYSKIKKNILSIQRQLKKSLLRFDEKLSIKISQDGQLNSNIVHIFPGLNDFIERNEFKCQEGIGFIIKLLSDVGNKDKMLKQRYYKVLIDKDTYGLDSLVNISSFNDFYYNNLYKYMNDQRDYLVMTDRYKDSMKGVINRCFLLLDQLRMNEGTRYNFNYMNQSLIDYNRLLSVGNTLLSNLLAEYYEFYMGYSWRRLVSSYIVSIQEERVFCLISGSIAGLDQERRISYLEYLNCLIRIWDHLEMIKMILLCRVDESCFSEKGRDEFLVRDKVSHDKRSGEVVEFIQNRIMEGGLLDMISRLREMFYISDLISSKHGLSYLILNMDLMKTLEKFNIWIRMEVDELVSMIKRSYLNIGVMELDDLNGYLDKLGFVYMDFNLGDRIIDVDMDELDSNFISKAKCGEDGSLITMFRLTGLCDKYKEEYDSRNSALKSLSRTTLEYIESLYILLENEFFNLCKEEDDDDDNACAERDSGVDWKSGNGFGDKDDKDDNGKDISNELNNDDSLLEGLKSENEKQSEMESNGGGKKDGVDTELDFNSRLEDLEEDKGEGRGENDEEDDSGDTEEIFDNVDLENKNSKIEDVKRDEDDDENDEDEERDDEKEKDNKENIETKSKNGEENSQEGQEHDIVAKMGNGEDEDDEREDENSKDEDSKENEEDTGKDEEAQINSMESDLDELFEYDAKKINPHTNEEDDADDSNRDGDGENGDCDEIDDDLSVSSMTGGSDDGSGEEGGDDLDQENMSDDDQIQTPGRDQGQDQDQNQDEMSIDRYQSSGNNNMEDDNQEGENRFDSRADQKGEKGSQGLGSVEDLEEDRDKDKDGMEKEEDAEMDNGGDDDDDRIENEEERGLGDGFGGEMEEGAESGPSEPKREDGEEIMNPLLEENLEQSNDWYKSLREMIVKDEVMQEGEETEGQEMEMNEGHSSFKIDRSADSRSNMVENLPTYEKGGSSGKDVKEEREKRHLDTQVLKQRMEDVGERMRRDEVGGDEERDGSIFQREETDREEDAQDVGSVWNREADDLSGVLKCREDLGCGCDQDLEEGVEFLDREEDRAMESCVSGGSDMLSNRMETWNRIQGEISATVNLLSNQLGIILEPTIRGKMEGGFKTGKKLSMKKVIAYIASDYRKDKIWLRRSKPSKREFNVLMCIDNSQSMSVSRNEYMALQSMFIIIQSLQKIEVGNFGVCSFTGDNIQQLVEMTSQISSSDAVDLLSRFSFSEETQDSHQSSIPNILKYSTDLLKEFNSRKSAGKQCHQLIIIITDGRFNKSKANVWVNYAIQNNCVPVLIIIDNVDGEMVGDNGNKKSSSSSIFNMKSVNKDEDGRMVVTPYLEHFPFPYYSVIQDPRTLPNVLCELIKQWFELICS</sequence>
<dbReference type="Pfam" id="PF07728">
    <property type="entry name" value="AAA_5"/>
    <property type="match status" value="4"/>
</dbReference>
<dbReference type="GO" id="GO:0016887">
    <property type="term" value="F:ATP hydrolysis activity"/>
    <property type="evidence" value="ECO:0007669"/>
    <property type="project" value="InterPro"/>
</dbReference>
<dbReference type="Gene3D" id="3.40.50.300">
    <property type="entry name" value="P-loop containing nucleotide triphosphate hydrolases"/>
    <property type="match status" value="8"/>
</dbReference>
<dbReference type="InterPro" id="IPR027417">
    <property type="entry name" value="P-loop_NTPase"/>
</dbReference>
<dbReference type="SUPFAM" id="SSF53300">
    <property type="entry name" value="vWA-like"/>
    <property type="match status" value="1"/>
</dbReference>
<dbReference type="InterPro" id="IPR002035">
    <property type="entry name" value="VWF_A"/>
</dbReference>
<dbReference type="InterPro" id="IPR011704">
    <property type="entry name" value="ATPase_dyneun-rel_AAA"/>
</dbReference>
<dbReference type="GO" id="GO:0000027">
    <property type="term" value="P:ribosomal large subunit assembly"/>
    <property type="evidence" value="ECO:0007669"/>
    <property type="project" value="TreeGrafter"/>
</dbReference>
<evidence type="ECO:0000256" key="8">
    <source>
        <dbReference type="ARBA" id="ARBA00023242"/>
    </source>
</evidence>
<dbReference type="GO" id="GO:0005654">
    <property type="term" value="C:nucleoplasm"/>
    <property type="evidence" value="ECO:0007669"/>
    <property type="project" value="UniProtKB-SubCell"/>
</dbReference>
<organism evidence="11">
    <name type="scientific">Cryptosporidium canis</name>
    <dbReference type="NCBI Taxonomy" id="195482"/>
    <lineage>
        <taxon>Eukaryota</taxon>
        <taxon>Sar</taxon>
        <taxon>Alveolata</taxon>
        <taxon>Apicomplexa</taxon>
        <taxon>Conoidasida</taxon>
        <taxon>Coccidia</taxon>
        <taxon>Eucoccidiorida</taxon>
        <taxon>Eimeriorina</taxon>
        <taxon>Cryptosporidiidae</taxon>
        <taxon>Cryptosporidium</taxon>
    </lineage>
</organism>
<evidence type="ECO:0000256" key="7">
    <source>
        <dbReference type="ARBA" id="ARBA00023186"/>
    </source>
</evidence>
<evidence type="ECO:0000256" key="9">
    <source>
        <dbReference type="SAM" id="MobiDB-lite"/>
    </source>
</evidence>
<dbReference type="InterPro" id="IPR041190">
    <property type="entry name" value="Midasin_AAA_lid_5"/>
</dbReference>
<dbReference type="Gene3D" id="3.40.50.410">
    <property type="entry name" value="von Willebrand factor, type A domain"/>
    <property type="match status" value="1"/>
</dbReference>
<evidence type="ECO:0000256" key="6">
    <source>
        <dbReference type="ARBA" id="ARBA00022840"/>
    </source>
</evidence>
<accession>A0A9D5DDU1</accession>
<feature type="compositionally biased region" description="Basic and acidic residues" evidence="9">
    <location>
        <begin position="5546"/>
        <end position="5560"/>
    </location>
</feature>
<keyword evidence="5" id="KW-0547">Nucleotide-binding</keyword>
<dbReference type="InterPro" id="IPR003593">
    <property type="entry name" value="AAA+_ATPase"/>
</dbReference>
<evidence type="ECO:0000256" key="2">
    <source>
        <dbReference type="ARBA" id="ARBA00004642"/>
    </source>
</evidence>
<feature type="domain" description="VWFA" evidence="10">
    <location>
        <begin position="5902"/>
        <end position="6046"/>
    </location>
</feature>
<comment type="caution">
    <text evidence="11">The sequence shown here is derived from an EMBL/GenBank/DDBJ whole genome shotgun (WGS) entry which is preliminary data.</text>
</comment>
<feature type="compositionally biased region" description="Acidic residues" evidence="9">
    <location>
        <begin position="5314"/>
        <end position="5331"/>
    </location>
</feature>
<feature type="region of interest" description="Disordered" evidence="9">
    <location>
        <begin position="5665"/>
        <end position="5722"/>
    </location>
</feature>
<feature type="compositionally biased region" description="Acidic residues" evidence="9">
    <location>
        <begin position="5395"/>
        <end position="5421"/>
    </location>
</feature>
<evidence type="ECO:0000256" key="1">
    <source>
        <dbReference type="ARBA" id="ARBA00004604"/>
    </source>
</evidence>
<evidence type="ECO:0000313" key="11">
    <source>
        <dbReference type="EMBL" id="KAJ1604672.1"/>
    </source>
</evidence>
<feature type="compositionally biased region" description="Acidic residues" evidence="9">
    <location>
        <begin position="5488"/>
        <end position="5507"/>
    </location>
</feature>
<dbReference type="Pfam" id="PF17865">
    <property type="entry name" value="AAA_lid_5"/>
    <property type="match status" value="1"/>
</dbReference>
<evidence type="ECO:0000256" key="4">
    <source>
        <dbReference type="ARBA" id="ARBA00017143"/>
    </source>
</evidence>
<dbReference type="SMART" id="SM00382">
    <property type="entry name" value="AAA"/>
    <property type="match status" value="4"/>
</dbReference>
<dbReference type="SMART" id="SM00327">
    <property type="entry name" value="VWA"/>
    <property type="match status" value="1"/>
</dbReference>
<dbReference type="OrthoDB" id="5186at2759"/>
<feature type="compositionally biased region" description="Acidic residues" evidence="9">
    <location>
        <begin position="5583"/>
        <end position="5605"/>
    </location>
</feature>
<dbReference type="GO" id="GO:0005730">
    <property type="term" value="C:nucleolus"/>
    <property type="evidence" value="ECO:0007669"/>
    <property type="project" value="UniProtKB-SubCell"/>
</dbReference>
<gene>
    <name evidence="11" type="ORF">OJ253_3550</name>
</gene>
<feature type="compositionally biased region" description="Basic and acidic residues" evidence="9">
    <location>
        <begin position="5712"/>
        <end position="5722"/>
    </location>
</feature>
<feature type="compositionally biased region" description="Basic and acidic residues" evidence="9">
    <location>
        <begin position="5735"/>
        <end position="5744"/>
    </location>
</feature>
<dbReference type="PANTHER" id="PTHR48103">
    <property type="entry name" value="MIDASIN-RELATED"/>
    <property type="match status" value="1"/>
</dbReference>
<feature type="compositionally biased region" description="Basic and acidic residues" evidence="9">
    <location>
        <begin position="5269"/>
        <end position="5278"/>
    </location>
</feature>
<dbReference type="InterPro" id="IPR036465">
    <property type="entry name" value="vWFA_dom_sf"/>
</dbReference>
<feature type="region of interest" description="Disordered" evidence="9">
    <location>
        <begin position="1643"/>
        <end position="1668"/>
    </location>
</feature>
<dbReference type="GO" id="GO:0000055">
    <property type="term" value="P:ribosomal large subunit export from nucleus"/>
    <property type="evidence" value="ECO:0007669"/>
    <property type="project" value="TreeGrafter"/>
</dbReference>
<dbReference type="Pfam" id="PF17867">
    <property type="entry name" value="AAA_lid_7"/>
    <property type="match status" value="2"/>
</dbReference>
<dbReference type="SUPFAM" id="SSF52540">
    <property type="entry name" value="P-loop containing nucleoside triphosphate hydrolases"/>
    <property type="match status" value="4"/>
</dbReference>
<dbReference type="EMBL" id="JAPCXC010000123">
    <property type="protein sequence ID" value="KAJ1604672.1"/>
    <property type="molecule type" value="Genomic_DNA"/>
</dbReference>
<keyword evidence="7" id="KW-0143">Chaperone</keyword>
<evidence type="ECO:0000256" key="5">
    <source>
        <dbReference type="ARBA" id="ARBA00022741"/>
    </source>
</evidence>
<keyword evidence="6" id="KW-0067">ATP-binding</keyword>
<feature type="region of interest" description="Disordered" evidence="9">
    <location>
        <begin position="2288"/>
        <end position="2307"/>
    </location>
</feature>
<dbReference type="InterPro" id="IPR025662">
    <property type="entry name" value="Sigma_54_int_dom_ATP-bd_1"/>
</dbReference>
<dbReference type="PROSITE" id="PS50234">
    <property type="entry name" value="VWFA"/>
    <property type="match status" value="1"/>
</dbReference>
<dbReference type="PANTHER" id="PTHR48103:SF2">
    <property type="entry name" value="MIDASIN"/>
    <property type="match status" value="1"/>
</dbReference>
<name>A0A9D5DDU1_9CRYT</name>
<evidence type="ECO:0000259" key="10">
    <source>
        <dbReference type="PROSITE" id="PS50234"/>
    </source>
</evidence>
<reference evidence="11" key="1">
    <citation type="submission" date="2022-10" db="EMBL/GenBank/DDBJ databases">
        <title>Adaptive evolution leads to modifications in subtelomeric GC content in a zoonotic Cryptosporidium species.</title>
        <authorList>
            <person name="Li J."/>
            <person name="Feng Y."/>
            <person name="Xiao L."/>
        </authorList>
    </citation>
    <scope>NUCLEOTIDE SEQUENCE</scope>
    <source>
        <strain evidence="11">33844</strain>
    </source>
</reference>
<feature type="compositionally biased region" description="Acidic residues" evidence="9">
    <location>
        <begin position="5464"/>
        <end position="5476"/>
    </location>
</feature>
<feature type="region of interest" description="Disordered" evidence="9">
    <location>
        <begin position="5735"/>
        <end position="5774"/>
    </location>
</feature>
<feature type="region of interest" description="Disordered" evidence="9">
    <location>
        <begin position="499"/>
        <end position="527"/>
    </location>
</feature>
<feature type="compositionally biased region" description="Acidic residues" evidence="9">
    <location>
        <begin position="5665"/>
        <end position="5678"/>
    </location>
</feature>
<evidence type="ECO:0000256" key="3">
    <source>
        <dbReference type="ARBA" id="ARBA00007188"/>
    </source>
</evidence>